<dbReference type="GO" id="GO:0044281">
    <property type="term" value="P:small molecule metabolic process"/>
    <property type="evidence" value="ECO:0007669"/>
    <property type="project" value="UniProtKB-ARBA"/>
</dbReference>
<dbReference type="EMBL" id="UWPJ01000035">
    <property type="protein sequence ID" value="VCU72064.1"/>
    <property type="molecule type" value="Genomic_DNA"/>
</dbReference>
<name>A0A3P4B6Z1_9BURK</name>
<organism evidence="5 6">
    <name type="scientific">Pigmentiphaga humi</name>
    <dbReference type="NCBI Taxonomy" id="2478468"/>
    <lineage>
        <taxon>Bacteria</taxon>
        <taxon>Pseudomonadati</taxon>
        <taxon>Pseudomonadota</taxon>
        <taxon>Betaproteobacteria</taxon>
        <taxon>Burkholderiales</taxon>
        <taxon>Alcaligenaceae</taxon>
        <taxon>Pigmentiphaga</taxon>
    </lineage>
</organism>
<keyword evidence="3" id="KW-0479">Metal-binding</keyword>
<dbReference type="Pfam" id="PF01557">
    <property type="entry name" value="FAA_hydrolase"/>
    <property type="match status" value="1"/>
</dbReference>
<dbReference type="RefSeq" id="WP_124081652.1">
    <property type="nucleotide sequence ID" value="NZ_UWPJ01000035.1"/>
</dbReference>
<dbReference type="PANTHER" id="PTHR42796">
    <property type="entry name" value="FUMARYLACETOACETATE HYDROLASE DOMAIN-CONTAINING PROTEIN 2A-RELATED"/>
    <property type="match status" value="1"/>
</dbReference>
<keyword evidence="6" id="KW-1185">Reference proteome</keyword>
<protein>
    <submittedName>
        <fullName evidence="5">Ureidoglycolate lyase</fullName>
        <ecNumber evidence="5">4.3.2.3</ecNumber>
    </submittedName>
</protein>
<dbReference type="PANTHER" id="PTHR42796:SF4">
    <property type="entry name" value="FUMARYLACETOACETATE HYDROLASE DOMAIN-CONTAINING PROTEIN 2A"/>
    <property type="match status" value="1"/>
</dbReference>
<dbReference type="GO" id="GO:0046872">
    <property type="term" value="F:metal ion binding"/>
    <property type="evidence" value="ECO:0007669"/>
    <property type="project" value="UniProtKB-KW"/>
</dbReference>
<dbReference type="InterPro" id="IPR036663">
    <property type="entry name" value="Fumarylacetoacetase_C_sf"/>
</dbReference>
<evidence type="ECO:0000313" key="6">
    <source>
        <dbReference type="Proteomes" id="UP000277294"/>
    </source>
</evidence>
<dbReference type="Gene3D" id="3.90.850.10">
    <property type="entry name" value="Fumarylacetoacetase-like, C-terminal domain"/>
    <property type="match status" value="1"/>
</dbReference>
<dbReference type="InterPro" id="IPR011234">
    <property type="entry name" value="Fumarylacetoacetase-like_C"/>
</dbReference>
<evidence type="ECO:0000256" key="2">
    <source>
        <dbReference type="ARBA" id="ARBA00010211"/>
    </source>
</evidence>
<dbReference type="Proteomes" id="UP000277294">
    <property type="component" value="Unassembled WGS sequence"/>
</dbReference>
<proteinExistence type="inferred from homology"/>
<dbReference type="SUPFAM" id="SSF56529">
    <property type="entry name" value="FAH"/>
    <property type="match status" value="1"/>
</dbReference>
<comment type="similarity">
    <text evidence="2">Belongs to the FAH family.</text>
</comment>
<gene>
    <name evidence="5" type="ORF">PIGHUM_04160</name>
</gene>
<keyword evidence="5" id="KW-0456">Lyase</keyword>
<dbReference type="AlphaFoldDB" id="A0A3P4B6Z1"/>
<dbReference type="EC" id="4.3.2.3" evidence="5"/>
<dbReference type="GO" id="GO:0050385">
    <property type="term" value="F:ureidoglycolate lyase activity"/>
    <property type="evidence" value="ECO:0007669"/>
    <property type="project" value="UniProtKB-EC"/>
</dbReference>
<evidence type="ECO:0000259" key="4">
    <source>
        <dbReference type="Pfam" id="PF01557"/>
    </source>
</evidence>
<comment type="cofactor">
    <cofactor evidence="1">
        <name>Mg(2+)</name>
        <dbReference type="ChEBI" id="CHEBI:18420"/>
    </cofactor>
</comment>
<evidence type="ECO:0000256" key="3">
    <source>
        <dbReference type="ARBA" id="ARBA00022723"/>
    </source>
</evidence>
<reference evidence="5 6" key="1">
    <citation type="submission" date="2018-10" db="EMBL/GenBank/DDBJ databases">
        <authorList>
            <person name="Criscuolo A."/>
        </authorList>
    </citation>
    <scope>NUCLEOTIDE SEQUENCE [LARGE SCALE GENOMIC DNA]</scope>
    <source>
        <strain evidence="5">DnA1</strain>
    </source>
</reference>
<evidence type="ECO:0000256" key="1">
    <source>
        <dbReference type="ARBA" id="ARBA00001946"/>
    </source>
</evidence>
<feature type="domain" description="Fumarylacetoacetase-like C-terminal" evidence="4">
    <location>
        <begin position="77"/>
        <end position="278"/>
    </location>
</feature>
<accession>A0A3P4B6Z1</accession>
<sequence length="291" mass="31511">MRLATIRINGEAHFGAATDQGFIDLGVRLGGRCADIPDLLRQDLLNEAAALCTNTQPDLPLDELEYLPVIANRNARIFAVGWAYQEHQTETGKEAPEHPALFDKHPQALVGHGQPLIKPAISDSYDFEGEVAVVIGKAGRHIAAKDAVDHIAGYTIMMDGSLRAWQRHSLTAGKNFDAGSACGPWLVTRDEIPDPRQMVLTTRLNGTQMQHSSFANMVWDLGFLIEYISTFTELQPGDIISTGTPSGVGSRRTPPVFLKAGDRLEVEVSGIGVLGNTIIDEPPRPAPRSGS</sequence>
<evidence type="ECO:0000313" key="5">
    <source>
        <dbReference type="EMBL" id="VCU72064.1"/>
    </source>
</evidence>
<dbReference type="InterPro" id="IPR051121">
    <property type="entry name" value="FAH"/>
</dbReference>
<dbReference type="OrthoDB" id="9805307at2"/>